<evidence type="ECO:0000256" key="2">
    <source>
        <dbReference type="ARBA" id="ARBA00022448"/>
    </source>
</evidence>
<comment type="caution">
    <text evidence="9">The sequence shown here is derived from an EMBL/GenBank/DDBJ whole genome shotgun (WGS) entry which is preliminary data.</text>
</comment>
<sequence>MSKTKDGAQSLQAAPRHRSFSSRLRNWLPGVLLISPSVILVGIFVYGLIGVNVHTSLTDKYDNARSTGAAAWKVVGLDNFINLFGNKDFQHSLINLVLFTAVFLVGTLVLGFLWAWLLEKPLRGEGIFRSVFLFPMAVSFVASGVVWKWLLNSATGESASGLNRLFQMLGLGFLENSWTKNLTWGILAIALPAIWQLAGYVMALFLAGFRGIPNELREAARVDGASEWQLYRKIIFPQLAPVALSAIIIIGHMSLKSFDLIMSITDQRNFSTKVPAIDMYNFMTNSDYANAAAVGVILLTLVAIAVIPYLVYDAKQGKENR</sequence>
<dbReference type="SUPFAM" id="SSF161098">
    <property type="entry name" value="MetI-like"/>
    <property type="match status" value="1"/>
</dbReference>
<evidence type="ECO:0000256" key="5">
    <source>
        <dbReference type="ARBA" id="ARBA00022989"/>
    </source>
</evidence>
<keyword evidence="2 7" id="KW-0813">Transport</keyword>
<keyword evidence="4 7" id="KW-0812">Transmembrane</keyword>
<evidence type="ECO:0000313" key="9">
    <source>
        <dbReference type="EMBL" id="OKL52892.1"/>
    </source>
</evidence>
<organism evidence="9 10">
    <name type="scientific">Buchananella hordeovulneris</name>
    <dbReference type="NCBI Taxonomy" id="52770"/>
    <lineage>
        <taxon>Bacteria</taxon>
        <taxon>Bacillati</taxon>
        <taxon>Actinomycetota</taxon>
        <taxon>Actinomycetes</taxon>
        <taxon>Actinomycetales</taxon>
        <taxon>Actinomycetaceae</taxon>
        <taxon>Buchananella</taxon>
    </lineage>
</organism>
<keyword evidence="5 7" id="KW-1133">Transmembrane helix</keyword>
<dbReference type="GO" id="GO:0005886">
    <property type="term" value="C:plasma membrane"/>
    <property type="evidence" value="ECO:0007669"/>
    <property type="project" value="UniProtKB-SubCell"/>
</dbReference>
<comment type="similarity">
    <text evidence="7">Belongs to the binding-protein-dependent transport system permease family.</text>
</comment>
<feature type="transmembrane region" description="Helical" evidence="7">
    <location>
        <begin position="184"/>
        <end position="209"/>
    </location>
</feature>
<dbReference type="PROSITE" id="PS50928">
    <property type="entry name" value="ABC_TM1"/>
    <property type="match status" value="1"/>
</dbReference>
<feature type="transmembrane region" description="Helical" evidence="7">
    <location>
        <begin position="27"/>
        <end position="49"/>
    </location>
</feature>
<evidence type="ECO:0000259" key="8">
    <source>
        <dbReference type="PROSITE" id="PS50928"/>
    </source>
</evidence>
<keyword evidence="6 7" id="KW-0472">Membrane</keyword>
<evidence type="ECO:0000256" key="6">
    <source>
        <dbReference type="ARBA" id="ARBA00023136"/>
    </source>
</evidence>
<dbReference type="Pfam" id="PF00528">
    <property type="entry name" value="BPD_transp_1"/>
    <property type="match status" value="1"/>
</dbReference>
<evidence type="ECO:0000256" key="4">
    <source>
        <dbReference type="ARBA" id="ARBA00022692"/>
    </source>
</evidence>
<evidence type="ECO:0000256" key="3">
    <source>
        <dbReference type="ARBA" id="ARBA00022475"/>
    </source>
</evidence>
<feature type="domain" description="ABC transmembrane type-1" evidence="8">
    <location>
        <begin position="93"/>
        <end position="307"/>
    </location>
</feature>
<evidence type="ECO:0000256" key="1">
    <source>
        <dbReference type="ARBA" id="ARBA00004651"/>
    </source>
</evidence>
<protein>
    <submittedName>
        <fullName evidence="9">Sugar ABC transporter permease</fullName>
    </submittedName>
</protein>
<dbReference type="EMBL" id="MQVS01000001">
    <property type="protein sequence ID" value="OKL52892.1"/>
    <property type="molecule type" value="Genomic_DNA"/>
</dbReference>
<dbReference type="Gene3D" id="1.10.3720.10">
    <property type="entry name" value="MetI-like"/>
    <property type="match status" value="1"/>
</dbReference>
<dbReference type="STRING" id="52770.BSZ40_01640"/>
<dbReference type="GO" id="GO:0055085">
    <property type="term" value="P:transmembrane transport"/>
    <property type="evidence" value="ECO:0007669"/>
    <property type="project" value="InterPro"/>
</dbReference>
<feature type="transmembrane region" description="Helical" evidence="7">
    <location>
        <begin position="93"/>
        <end position="118"/>
    </location>
</feature>
<dbReference type="InterPro" id="IPR000515">
    <property type="entry name" value="MetI-like"/>
</dbReference>
<dbReference type="PANTHER" id="PTHR30193:SF42">
    <property type="entry name" value="ABC TRANSPORTER PERMEASE PROTEIN"/>
    <property type="match status" value="1"/>
</dbReference>
<dbReference type="AlphaFoldDB" id="A0A1Q5PZK6"/>
<feature type="transmembrane region" description="Helical" evidence="7">
    <location>
        <begin position="230"/>
        <end position="253"/>
    </location>
</feature>
<keyword evidence="3" id="KW-1003">Cell membrane</keyword>
<keyword evidence="10" id="KW-1185">Reference proteome</keyword>
<reference evidence="10" key="1">
    <citation type="submission" date="2016-12" db="EMBL/GenBank/DDBJ databases">
        <authorList>
            <person name="Meng X."/>
        </authorList>
    </citation>
    <scope>NUCLEOTIDE SEQUENCE [LARGE SCALE GENOMIC DNA]</scope>
    <source>
        <strain evidence="10">DSM 20732</strain>
    </source>
</reference>
<feature type="transmembrane region" description="Helical" evidence="7">
    <location>
        <begin position="130"/>
        <end position="150"/>
    </location>
</feature>
<comment type="subcellular location">
    <subcellularLocation>
        <location evidence="1 7">Cell membrane</location>
        <topology evidence="1 7">Multi-pass membrane protein</topology>
    </subcellularLocation>
</comment>
<dbReference type="InterPro" id="IPR035906">
    <property type="entry name" value="MetI-like_sf"/>
</dbReference>
<accession>A0A1Q5PZK6</accession>
<dbReference type="InterPro" id="IPR051393">
    <property type="entry name" value="ABC_transporter_permease"/>
</dbReference>
<proteinExistence type="inferred from homology"/>
<dbReference type="PANTHER" id="PTHR30193">
    <property type="entry name" value="ABC TRANSPORTER PERMEASE PROTEIN"/>
    <property type="match status" value="1"/>
</dbReference>
<gene>
    <name evidence="9" type="ORF">BSZ40_01640</name>
</gene>
<name>A0A1Q5PZK6_9ACTO</name>
<evidence type="ECO:0000313" key="10">
    <source>
        <dbReference type="Proteomes" id="UP000185612"/>
    </source>
</evidence>
<evidence type="ECO:0000256" key="7">
    <source>
        <dbReference type="RuleBase" id="RU363032"/>
    </source>
</evidence>
<dbReference type="OrthoDB" id="9805974at2"/>
<dbReference type="CDD" id="cd06261">
    <property type="entry name" value="TM_PBP2"/>
    <property type="match status" value="1"/>
</dbReference>
<feature type="transmembrane region" description="Helical" evidence="7">
    <location>
        <begin position="288"/>
        <end position="312"/>
    </location>
</feature>
<dbReference type="Proteomes" id="UP000185612">
    <property type="component" value="Unassembled WGS sequence"/>
</dbReference>